<feature type="region of interest" description="Disordered" evidence="1">
    <location>
        <begin position="1"/>
        <end position="97"/>
    </location>
</feature>
<accession>A0A9P4NK01</accession>
<keyword evidence="3" id="KW-1185">Reference proteome</keyword>
<name>A0A9P4NK01_9PEZI</name>
<dbReference type="EMBL" id="MU007071">
    <property type="protein sequence ID" value="KAF2425238.1"/>
    <property type="molecule type" value="Genomic_DNA"/>
</dbReference>
<feature type="compositionally biased region" description="Polar residues" evidence="1">
    <location>
        <begin position="251"/>
        <end position="261"/>
    </location>
</feature>
<feature type="compositionally biased region" description="Basic and acidic residues" evidence="1">
    <location>
        <begin position="320"/>
        <end position="330"/>
    </location>
</feature>
<dbReference type="AlphaFoldDB" id="A0A9P4NK01"/>
<feature type="compositionally biased region" description="Polar residues" evidence="1">
    <location>
        <begin position="59"/>
        <end position="71"/>
    </location>
</feature>
<feature type="compositionally biased region" description="Polar residues" evidence="1">
    <location>
        <begin position="87"/>
        <end position="97"/>
    </location>
</feature>
<evidence type="ECO:0008006" key="4">
    <source>
        <dbReference type="Google" id="ProtNLM"/>
    </source>
</evidence>
<reference evidence="2" key="1">
    <citation type="journal article" date="2020" name="Stud. Mycol.">
        <title>101 Dothideomycetes genomes: a test case for predicting lifestyles and emergence of pathogens.</title>
        <authorList>
            <person name="Haridas S."/>
            <person name="Albert R."/>
            <person name="Binder M."/>
            <person name="Bloem J."/>
            <person name="Labutti K."/>
            <person name="Salamov A."/>
            <person name="Andreopoulos B."/>
            <person name="Baker S."/>
            <person name="Barry K."/>
            <person name="Bills G."/>
            <person name="Bluhm B."/>
            <person name="Cannon C."/>
            <person name="Castanera R."/>
            <person name="Culley D."/>
            <person name="Daum C."/>
            <person name="Ezra D."/>
            <person name="Gonzalez J."/>
            <person name="Henrissat B."/>
            <person name="Kuo A."/>
            <person name="Liang C."/>
            <person name="Lipzen A."/>
            <person name="Lutzoni F."/>
            <person name="Magnuson J."/>
            <person name="Mondo S."/>
            <person name="Nolan M."/>
            <person name="Ohm R."/>
            <person name="Pangilinan J."/>
            <person name="Park H.-J."/>
            <person name="Ramirez L."/>
            <person name="Alfaro M."/>
            <person name="Sun H."/>
            <person name="Tritt A."/>
            <person name="Yoshinaga Y."/>
            <person name="Zwiers L.-H."/>
            <person name="Turgeon B."/>
            <person name="Goodwin S."/>
            <person name="Spatafora J."/>
            <person name="Crous P."/>
            <person name="Grigoriev I."/>
        </authorList>
    </citation>
    <scope>NUCLEOTIDE SEQUENCE</scope>
    <source>
        <strain evidence="2">CBS 130266</strain>
    </source>
</reference>
<evidence type="ECO:0000313" key="3">
    <source>
        <dbReference type="Proteomes" id="UP000800235"/>
    </source>
</evidence>
<organism evidence="2 3">
    <name type="scientific">Tothia fuscella</name>
    <dbReference type="NCBI Taxonomy" id="1048955"/>
    <lineage>
        <taxon>Eukaryota</taxon>
        <taxon>Fungi</taxon>
        <taxon>Dikarya</taxon>
        <taxon>Ascomycota</taxon>
        <taxon>Pezizomycotina</taxon>
        <taxon>Dothideomycetes</taxon>
        <taxon>Pleosporomycetidae</taxon>
        <taxon>Venturiales</taxon>
        <taxon>Cylindrosympodiaceae</taxon>
        <taxon>Tothia</taxon>
    </lineage>
</organism>
<dbReference type="Proteomes" id="UP000800235">
    <property type="component" value="Unassembled WGS sequence"/>
</dbReference>
<protein>
    <recommendedName>
        <fullName evidence="4">RRM domain-containing protein</fullName>
    </recommendedName>
</protein>
<evidence type="ECO:0000256" key="1">
    <source>
        <dbReference type="SAM" id="MobiDB-lite"/>
    </source>
</evidence>
<dbReference type="OrthoDB" id="5374349at2759"/>
<comment type="caution">
    <text evidence="2">The sequence shown here is derived from an EMBL/GenBank/DDBJ whole genome shotgun (WGS) entry which is preliminary data.</text>
</comment>
<feature type="region of interest" description="Disordered" evidence="1">
    <location>
        <begin position="250"/>
        <end position="330"/>
    </location>
</feature>
<feature type="compositionally biased region" description="Basic and acidic residues" evidence="1">
    <location>
        <begin position="1"/>
        <end position="12"/>
    </location>
</feature>
<sequence>MKRCCGDVDYREKKKKQQLADQILGSGRRNNAQTSGNGRKPPTGPSLASRMGVSKVRAASNSPRPSIQGGNDSRPGRPQAPRPNIAKQRTVSTPQLNQRNHALNSFVNGGSGSQQARDQFNVVQPRRANGSEINIRGAASTTYTVIAQNFALGTTANDIEAVLCPDADAAGLLGCRLIASNPTVIAEVRLTNGDLAQSIVDMYNNQKADGRLLHVYIKDAPTVGSRRPRMTTVIDLETMEVDEQEEPIRQPYQTQSRTNAKPQYDAPRTTRAEPKVQDGRYGFNDDGARGGDYYEEERQNNQYNRRGRGGNGGGLVSDGMVERENQYYRR</sequence>
<gene>
    <name evidence="2" type="ORF">EJ08DRAFT_663716</name>
</gene>
<evidence type="ECO:0000313" key="2">
    <source>
        <dbReference type="EMBL" id="KAF2425238.1"/>
    </source>
</evidence>
<feature type="compositionally biased region" description="Polar residues" evidence="1">
    <location>
        <begin position="28"/>
        <end position="37"/>
    </location>
</feature>
<feature type="compositionally biased region" description="Basic and acidic residues" evidence="1">
    <location>
        <begin position="268"/>
        <end position="278"/>
    </location>
</feature>
<proteinExistence type="predicted"/>